<evidence type="ECO:0000256" key="1">
    <source>
        <dbReference type="ARBA" id="ARBA00004123"/>
    </source>
</evidence>
<comment type="similarity">
    <text evidence="2 7">Belongs to the SPT5 family.</text>
</comment>
<evidence type="ECO:0000259" key="10">
    <source>
        <dbReference type="SMART" id="SM00739"/>
    </source>
</evidence>
<dbReference type="Pfam" id="PF11942">
    <property type="entry name" value="Spt5_N"/>
    <property type="match status" value="1"/>
</dbReference>
<dbReference type="PANTHER" id="PTHR11125">
    <property type="entry name" value="SUPPRESSOR OF TY 5"/>
    <property type="match status" value="1"/>
</dbReference>
<dbReference type="InterPro" id="IPR014722">
    <property type="entry name" value="Rib_uL2_dom2"/>
</dbReference>
<dbReference type="InterPro" id="IPR005100">
    <property type="entry name" value="NGN-domain"/>
</dbReference>
<organism evidence="12 13">
    <name type="scientific">Taphrina deformans (strain PYCC 5710 / ATCC 11124 / CBS 356.35 / IMI 108563 / JCM 9778 / NBRC 8474)</name>
    <name type="common">Peach leaf curl fungus</name>
    <name type="synonym">Lalaria deformans</name>
    <dbReference type="NCBI Taxonomy" id="1097556"/>
    <lineage>
        <taxon>Eukaryota</taxon>
        <taxon>Fungi</taxon>
        <taxon>Dikarya</taxon>
        <taxon>Ascomycota</taxon>
        <taxon>Taphrinomycotina</taxon>
        <taxon>Taphrinomycetes</taxon>
        <taxon>Taphrinales</taxon>
        <taxon>Taphrinaceae</taxon>
        <taxon>Taphrina</taxon>
    </lineage>
</organism>
<dbReference type="InterPro" id="IPR005824">
    <property type="entry name" value="KOW"/>
</dbReference>
<evidence type="ECO:0000256" key="8">
    <source>
        <dbReference type="SAM" id="MobiDB-lite"/>
    </source>
</evidence>
<dbReference type="PANTHER" id="PTHR11125:SF7">
    <property type="entry name" value="TRANSCRIPTION ELONGATION FACTOR SPT5"/>
    <property type="match status" value="1"/>
</dbReference>
<keyword evidence="12" id="KW-0251">Elongation factor</keyword>
<dbReference type="InterPro" id="IPR041977">
    <property type="entry name" value="KOW_Spt5_4"/>
</dbReference>
<feature type="compositionally biased region" description="Basic and acidic residues" evidence="8">
    <location>
        <begin position="110"/>
        <end position="119"/>
    </location>
</feature>
<dbReference type="FunFam" id="3.30.70.940:FF:000005">
    <property type="entry name" value="Transcription elongation factor SPT5"/>
    <property type="match status" value="1"/>
</dbReference>
<dbReference type="SUPFAM" id="SSF50104">
    <property type="entry name" value="Translation proteins SH3-like domain"/>
    <property type="match status" value="1"/>
</dbReference>
<dbReference type="Pfam" id="PF23037">
    <property type="entry name" value="KOWx_SPT5"/>
    <property type="match status" value="1"/>
</dbReference>
<dbReference type="Pfam" id="PF23291">
    <property type="entry name" value="KOW4_SPT5"/>
    <property type="match status" value="1"/>
</dbReference>
<feature type="compositionally biased region" description="Polar residues" evidence="8">
    <location>
        <begin position="855"/>
        <end position="890"/>
    </location>
</feature>
<dbReference type="Pfam" id="PF23284">
    <property type="entry name" value="KOW2_Spt5"/>
    <property type="match status" value="1"/>
</dbReference>
<feature type="compositionally biased region" description="Polar residues" evidence="8">
    <location>
        <begin position="57"/>
        <end position="68"/>
    </location>
</feature>
<evidence type="ECO:0000256" key="5">
    <source>
        <dbReference type="ARBA" id="ARBA00023242"/>
    </source>
</evidence>
<proteinExistence type="inferred from homology"/>
<gene>
    <name evidence="12" type="ORF">TAPDE_003543</name>
</gene>
<feature type="compositionally biased region" description="Polar residues" evidence="8">
    <location>
        <begin position="949"/>
        <end position="958"/>
    </location>
</feature>
<dbReference type="Pfam" id="PF03439">
    <property type="entry name" value="Spt5-NGN"/>
    <property type="match status" value="1"/>
</dbReference>
<dbReference type="Proteomes" id="UP000013776">
    <property type="component" value="Unassembled WGS sequence"/>
</dbReference>
<dbReference type="InterPro" id="IPR057936">
    <property type="entry name" value="KOWx_Spt5"/>
</dbReference>
<dbReference type="InterPro" id="IPR041975">
    <property type="entry name" value="KOW_Spt5_2"/>
</dbReference>
<evidence type="ECO:0000256" key="7">
    <source>
        <dbReference type="PIRNR" id="PIRNR036945"/>
    </source>
</evidence>
<dbReference type="GO" id="GO:0003746">
    <property type="term" value="F:translation elongation factor activity"/>
    <property type="evidence" value="ECO:0007669"/>
    <property type="project" value="UniProtKB-KW"/>
</dbReference>
<keyword evidence="12" id="KW-0648">Protein biosynthesis</keyword>
<dbReference type="CDD" id="cd06084">
    <property type="entry name" value="KOW_Spt5_4"/>
    <property type="match status" value="1"/>
</dbReference>
<dbReference type="CDD" id="cd06082">
    <property type="entry name" value="KOW_Spt5_2"/>
    <property type="match status" value="1"/>
</dbReference>
<feature type="compositionally biased region" description="Basic and acidic residues" evidence="8">
    <location>
        <begin position="156"/>
        <end position="168"/>
    </location>
</feature>
<feature type="domain" description="KOW" evidence="10">
    <location>
        <begin position="454"/>
        <end position="481"/>
    </location>
</feature>
<feature type="domain" description="NusG-like N-terminal" evidence="9">
    <location>
        <begin position="213"/>
        <end position="302"/>
    </location>
</feature>
<feature type="region of interest" description="Disordered" evidence="8">
    <location>
        <begin position="807"/>
        <end position="996"/>
    </location>
</feature>
<dbReference type="GO" id="GO:0006357">
    <property type="term" value="P:regulation of transcription by RNA polymerase II"/>
    <property type="evidence" value="ECO:0007669"/>
    <property type="project" value="InterPro"/>
</dbReference>
<evidence type="ECO:0000256" key="4">
    <source>
        <dbReference type="ARBA" id="ARBA00023163"/>
    </source>
</evidence>
<dbReference type="eggNOG" id="KOG1999">
    <property type="taxonomic scope" value="Eukaryota"/>
</dbReference>
<keyword evidence="5 7" id="KW-0539">Nucleus</keyword>
<dbReference type="GO" id="GO:0003729">
    <property type="term" value="F:mRNA binding"/>
    <property type="evidence" value="ECO:0007669"/>
    <property type="project" value="TreeGrafter"/>
</dbReference>
<dbReference type="STRING" id="1097556.R5A1R6"/>
<dbReference type="Pfam" id="PF12815">
    <property type="entry name" value="CTD"/>
    <property type="match status" value="1"/>
</dbReference>
<evidence type="ECO:0000259" key="9">
    <source>
        <dbReference type="SMART" id="SM00738"/>
    </source>
</evidence>
<dbReference type="InterPro" id="IPR006645">
    <property type="entry name" value="NGN-like_dom"/>
</dbReference>
<evidence type="ECO:0000256" key="6">
    <source>
        <dbReference type="ARBA" id="ARBA00024691"/>
    </source>
</evidence>
<dbReference type="GO" id="GO:0006368">
    <property type="term" value="P:transcription elongation by RNA polymerase II"/>
    <property type="evidence" value="ECO:0007669"/>
    <property type="project" value="TreeGrafter"/>
</dbReference>
<feature type="compositionally biased region" description="Polar residues" evidence="8">
    <location>
        <begin position="809"/>
        <end position="824"/>
    </location>
</feature>
<dbReference type="InterPro" id="IPR041978">
    <property type="entry name" value="KOW_Spt5_5"/>
</dbReference>
<dbReference type="InterPro" id="IPR024945">
    <property type="entry name" value="Spt5_C_dom"/>
</dbReference>
<keyword evidence="4 7" id="KW-0804">Transcription</keyword>
<dbReference type="OrthoDB" id="28901at2759"/>
<feature type="compositionally biased region" description="Polar residues" evidence="8">
    <location>
        <begin position="975"/>
        <end position="993"/>
    </location>
</feature>
<dbReference type="CDD" id="cd09888">
    <property type="entry name" value="NGN_Euk"/>
    <property type="match status" value="1"/>
</dbReference>
<protein>
    <recommendedName>
        <fullName evidence="3 7">Transcription elongation factor SPT5</fullName>
    </recommendedName>
</protein>
<dbReference type="InterPro" id="IPR041976">
    <property type="entry name" value="KOW_Spt5_3"/>
</dbReference>
<dbReference type="GO" id="GO:0032044">
    <property type="term" value="C:DSIF complex"/>
    <property type="evidence" value="ECO:0007669"/>
    <property type="project" value="TreeGrafter"/>
</dbReference>
<reference evidence="12 13" key="1">
    <citation type="journal article" date="2013" name="MBio">
        <title>Genome sequencing of the plant pathogen Taphrina deformans, the causal agent of peach leaf curl.</title>
        <authorList>
            <person name="Cisse O.H."/>
            <person name="Almeida J.M.G.C.F."/>
            <person name="Fonseca A."/>
            <person name="Kumar A.A."/>
            <person name="Salojaervi J."/>
            <person name="Overmyer K."/>
            <person name="Hauser P.M."/>
            <person name="Pagni M."/>
        </authorList>
    </citation>
    <scope>NUCLEOTIDE SEQUENCE [LARGE SCALE GENOMIC DNA]</scope>
    <source>
        <strain evidence="13">PYCC 5710 / ATCC 11124 / CBS 356.35 / IMI 108563 / JCM 9778 / NBRC 8474</strain>
    </source>
</reference>
<dbReference type="SMART" id="SM00739">
    <property type="entry name" value="KOW"/>
    <property type="match status" value="3"/>
</dbReference>
<evidence type="ECO:0000313" key="12">
    <source>
        <dbReference type="EMBL" id="CCX35447.1"/>
    </source>
</evidence>
<comment type="function">
    <text evidence="6 7">The SPT4-SPT5 complex mediates both activation and inhibition of transcription elongation, and plays a role in pre-mRNA processing. This complex seems to be important for the stability of the RNA polymerase II elongation machinery on the chromatin template but not for the inherent ability of this machinery to translocate down the gene.</text>
</comment>
<feature type="domain" description="KOW" evidence="10">
    <location>
        <begin position="506"/>
        <end position="533"/>
    </location>
</feature>
<dbReference type="CDD" id="cd06083">
    <property type="entry name" value="KOW_Spt5_3"/>
    <property type="match status" value="1"/>
</dbReference>
<comment type="caution">
    <text evidence="12">The sequence shown here is derived from an EMBL/GenBank/DDBJ whole genome shotgun (WGS) entry which is preliminary data.</text>
</comment>
<feature type="compositionally biased region" description="Low complexity" evidence="8">
    <location>
        <begin position="902"/>
        <end position="923"/>
    </location>
</feature>
<dbReference type="SMART" id="SM01104">
    <property type="entry name" value="CTD"/>
    <property type="match status" value="1"/>
</dbReference>
<dbReference type="GO" id="GO:0032784">
    <property type="term" value="P:regulation of DNA-templated transcription elongation"/>
    <property type="evidence" value="ECO:0007669"/>
    <property type="project" value="InterPro"/>
</dbReference>
<dbReference type="InterPro" id="IPR022581">
    <property type="entry name" value="Spt5_N"/>
</dbReference>
<feature type="compositionally biased region" description="Acidic residues" evidence="8">
    <location>
        <begin position="120"/>
        <end position="147"/>
    </location>
</feature>
<feature type="compositionally biased region" description="Basic residues" evidence="8">
    <location>
        <begin position="98"/>
        <end position="109"/>
    </location>
</feature>
<feature type="domain" description="KOW" evidence="10">
    <location>
        <begin position="717"/>
        <end position="744"/>
    </location>
</feature>
<dbReference type="EMBL" id="CAHR02000139">
    <property type="protein sequence ID" value="CCX35447.1"/>
    <property type="molecule type" value="Genomic_DNA"/>
</dbReference>
<dbReference type="Gene3D" id="3.30.70.940">
    <property type="entry name" value="NusG, N-terminal domain"/>
    <property type="match status" value="1"/>
</dbReference>
<keyword evidence="13" id="KW-1185">Reference proteome</keyword>
<feature type="compositionally biased region" description="Acidic residues" evidence="8">
    <location>
        <begin position="37"/>
        <end position="50"/>
    </location>
</feature>
<evidence type="ECO:0000259" key="11">
    <source>
        <dbReference type="SMART" id="SM01104"/>
    </source>
</evidence>
<dbReference type="InterPro" id="IPR008991">
    <property type="entry name" value="Translation_prot_SH3-like_sf"/>
</dbReference>
<dbReference type="InterPro" id="IPR036735">
    <property type="entry name" value="NGN_dom_sf"/>
</dbReference>
<dbReference type="InterPro" id="IPR039659">
    <property type="entry name" value="SPT5"/>
</dbReference>
<dbReference type="AlphaFoldDB" id="R5A1R6"/>
<dbReference type="PIRSF" id="PIRSF036945">
    <property type="entry name" value="Spt5"/>
    <property type="match status" value="1"/>
</dbReference>
<feature type="compositionally biased region" description="Acidic residues" evidence="8">
    <location>
        <begin position="73"/>
        <end position="94"/>
    </location>
</feature>
<evidence type="ECO:0000313" key="13">
    <source>
        <dbReference type="Proteomes" id="UP000013776"/>
    </source>
</evidence>
<dbReference type="CDD" id="cd06085">
    <property type="entry name" value="KOW_Spt5_5"/>
    <property type="match status" value="1"/>
</dbReference>
<accession>R5A1R6</accession>
<dbReference type="SMART" id="SM00738">
    <property type="entry name" value="NGN"/>
    <property type="match status" value="1"/>
</dbReference>
<dbReference type="Gene3D" id="2.30.30.30">
    <property type="match status" value="3"/>
</dbReference>
<evidence type="ECO:0000256" key="2">
    <source>
        <dbReference type="ARBA" id="ARBA00006956"/>
    </source>
</evidence>
<name>R5A1R6_TAPDE</name>
<comment type="subcellular location">
    <subcellularLocation>
        <location evidence="1 7">Nucleus</location>
    </subcellularLocation>
</comment>
<sequence>MSSVSGEDAQELQDELKALNADNAGDGRTAIPHATLDDEEDDEEEEDEDALERSVDSNRQPTKLNSGTKHVMDDDDDDDEEDDDDDELDEEEDDAGSRKHGAHRRKIKRRAVDAFIDREAEVDDDEEDAEDDEDEQEIAEGFIENEDVGGLSPNARADDRRHRELDQQQHRLAEADAERMAAQFKERYGRSGGAYRGDLKSVPQRLLLPSVDDPSIWGIRCKPGKEHEIVFNLLRKQAEREGTSAPLLIVSVFTREHLPGYIYIEAQKQKDVIDAMADVVNAYTNRLVLVPVAEMPDLLRVRNKGTTLVPGAFVRIRKNNRRYAGDLGRINDISIDSTEAFVALVPRLDYGSQEELMRKNLARTNDRPPARLFNVADVEKLTNLRLRDRSGDNSYQFNNEDYHDGLLIKSFKIAHLVTEPDEVKPTLEEMQVFSGGDTFDLTTLGQGLKTRQATFTIGDTAEVYAGEQAGVYGIVESISKNIVELRTTDDSRLGTISVPTSGLRKRFSPGHQVRVQSGKHAGETGSVVAVKGGTVTLMTSMAKEEVTVFSRDLGEINEVSETPAISKYEVRDVVELNATEFGCVIKIENVLLQVLMPSGDIRTIKSDSVARSIPPPKFGRTTDRNGNTIQITAPQSTVREVNGKGRKGKVFNLHLHTVFCHNIEITENNGIFVARDRDVEVAGMASGKVDFSKQNPGLRQNVAMAPPSVLPKTMGRDKAIGQTIWIRKGPQKGLMGLVTDTTDTTARIEPHNGLKKISINKDMLGFRLSPDTPLVGYAEFVNSKGWRDQAGMPSREAVDSNRPIWAQAGNRTPSGNTNPASSYGSGARTPAWAGGGSRTPAWSSNAGAATPAWAGSSNKTPAWSGNATPAWNAGSKTPSWSAAGNATPAWQSGGARTPAWQSGAATPGHGGTTTSSWQTGSKTPSWQRNATPRAPSYGQERPREAYGSSDIQNGSDNAIASGVSRGWEEEWASAGAQSQYPTIQTKPSVSGVGSTPAGDAAFINPARMAQMQHSKVYTDAPGYLPPSP</sequence>
<feature type="domain" description="Spt5 C-terminal" evidence="11">
    <location>
        <begin position="826"/>
        <end position="932"/>
    </location>
</feature>
<dbReference type="InterPro" id="IPR017071">
    <property type="entry name" value="TF_Spt5_eukaryote"/>
</dbReference>
<dbReference type="Pfam" id="PF23290">
    <property type="entry name" value="KOW5_SPT5"/>
    <property type="match status" value="1"/>
</dbReference>
<feature type="region of interest" description="Disordered" evidence="8">
    <location>
        <begin position="1"/>
        <end position="168"/>
    </location>
</feature>
<dbReference type="InterPro" id="IPR039385">
    <property type="entry name" value="NGN_Euk"/>
</dbReference>
<evidence type="ECO:0000256" key="3">
    <source>
        <dbReference type="ARBA" id="ARBA00020181"/>
    </source>
</evidence>